<dbReference type="InterPro" id="IPR036942">
    <property type="entry name" value="Beta-barrel_TonB_sf"/>
</dbReference>
<keyword evidence="4" id="KW-0406">Ion transport</keyword>
<protein>
    <submittedName>
        <fullName evidence="14">Membrane protein</fullName>
    </submittedName>
</protein>
<feature type="chain" id="PRO_5002168816" evidence="12">
    <location>
        <begin position="25"/>
        <end position="1083"/>
    </location>
</feature>
<dbReference type="Pfam" id="PF07715">
    <property type="entry name" value="Plug"/>
    <property type="match status" value="1"/>
</dbReference>
<dbReference type="AlphaFoldDB" id="A0A0C3R540"/>
<dbReference type="Pfam" id="PF07660">
    <property type="entry name" value="STN"/>
    <property type="match status" value="1"/>
</dbReference>
<dbReference type="SUPFAM" id="SSF56935">
    <property type="entry name" value="Porins"/>
    <property type="match status" value="1"/>
</dbReference>
<feature type="domain" description="Secretin/TonB short N-terminal" evidence="13">
    <location>
        <begin position="55"/>
        <end position="105"/>
    </location>
</feature>
<comment type="similarity">
    <text evidence="10 11">Belongs to the TonB-dependent receptor family.</text>
</comment>
<evidence type="ECO:0000256" key="3">
    <source>
        <dbReference type="ARBA" id="ARBA00022452"/>
    </source>
</evidence>
<dbReference type="Pfam" id="PF13715">
    <property type="entry name" value="CarbopepD_reg_2"/>
    <property type="match status" value="1"/>
</dbReference>
<evidence type="ECO:0000256" key="12">
    <source>
        <dbReference type="SAM" id="SignalP"/>
    </source>
</evidence>
<gene>
    <name evidence="14" type="ORF">BA92_06655</name>
</gene>
<dbReference type="NCBIfam" id="TIGR04056">
    <property type="entry name" value="OMP_RagA_SusC"/>
    <property type="match status" value="1"/>
</dbReference>
<dbReference type="InterPro" id="IPR023996">
    <property type="entry name" value="TonB-dep_OMP_SusC/RagA"/>
</dbReference>
<sequence>MRKICTIMKLCMFLLLFTMLSASARSLAQETRVSMEKKSISLLTVLKELGEKTDYEFFYNDDEVMRWKVSVSAKEATVTEILDRVLRNTSLTYSIVDNIIVISPKPEEKAKRWRVSGTVKDDKGEPMVGVTVFLKGTTIGTATDPAGKFDLNFLKKDSVTVVFSFIGMKTQERLIKDTLVTDMVVTMVPEVDELHEVVVTGFGNKSKNSYTGSATSISREQLMSAGSKNLLTSLAAFVPGMQVVANNERGSDPNTRPEILIRGRSSFEGSSNVPTFIVDGAEVNLDYVFDMDINDVENVTVLKDASASALYGAKASKGVVVITTKPLKEGKMRVSYSGTFRTSIPDLSDYHLLNAAEKLEYERRARLYIDTEKEQYKLDELYNEKFQRVKEGVNTDWKSKPLRNAFTQNHNISIAGGNEYVRYSMTARYGSDQGVMKESKRDRYSFGFKLSYNKQDKVYVSNIMTITSVNNVESPYGSFSQWTALNPYDRAYLPDGSINLDLSYIDPNAPIPLHEVSLGSYNKGEQFYLNNVLDIKIELLKDFRIEGQLSLNKSKNDTEVFVSPLSNRFKGKSASESGSIEISNTKSMDYSGRLMLSYNKMFGPGTLLSLLAGGTIQSTESNSNGYRGIGIFSDKLAHPAFATKYPEGEAPSGSQDISRTMGVFMNANMIYDDRYFLDASIRYEGNSKFGSEQRYAPFWSVGAGWNIHKEKFMQSLRAERLKLRGSIGYTGNASFSPYQAMTTYKYDSQLDYGEGIGAVPMAIGNPDLKWERTLTYNAGLDVVFFSRRLDMSVDYYYKLTDDLLLDVAKAPSVGTITAKENLGKIANTGIEVQARVEVLRNKNWNWALSVTMQHNRNKIKKISNALNVMNDSLNAKKTVMPPPVYEEGQSTSAVKAVKSGGIDPATGMEIYIDKQGNPTFVYDYWDKRVYGDSDPDVSGTFNSYLNWKGVSLNMLFQYSLGATIYNRTLVTRVEGANPKKNADRRVLESRWSKVGDRVKYKDIADASIPEITSRFIRDEYYLNMSSLSVAYDFTSPFCSKLYLSRLRVEFLMNDLFRISTIKQERGLDYPFARSFEFSISAAF</sequence>
<dbReference type="InterPro" id="IPR000531">
    <property type="entry name" value="Beta-barrel_TonB"/>
</dbReference>
<reference evidence="14 15" key="1">
    <citation type="submission" date="2014-07" db="EMBL/GenBank/DDBJ databases">
        <title>Porphyromonadaceae bacterium OUH 308042 = ATCC BAA-2681 = DSM 28342 draft genome.</title>
        <authorList>
            <person name="Sydenham T.V."/>
            <person name="Hasman H."/>
            <person name="Justensen U.S."/>
        </authorList>
    </citation>
    <scope>NUCLEOTIDE SEQUENCE [LARGE SCALE GENOMIC DNA]</scope>
    <source>
        <strain evidence="14 15">OUH 308042</strain>
    </source>
</reference>
<proteinExistence type="inferred from homology"/>
<feature type="signal peptide" evidence="12">
    <location>
        <begin position="1"/>
        <end position="24"/>
    </location>
</feature>
<dbReference type="InterPro" id="IPR012910">
    <property type="entry name" value="Plug_dom"/>
</dbReference>
<dbReference type="SMART" id="SM00965">
    <property type="entry name" value="STN"/>
    <property type="match status" value="1"/>
</dbReference>
<keyword evidence="5 10" id="KW-0812">Transmembrane</keyword>
<evidence type="ECO:0000256" key="10">
    <source>
        <dbReference type="PROSITE-ProRule" id="PRU01360"/>
    </source>
</evidence>
<dbReference type="PROSITE" id="PS52016">
    <property type="entry name" value="TONB_DEPENDENT_REC_3"/>
    <property type="match status" value="1"/>
</dbReference>
<dbReference type="InterPro" id="IPR011662">
    <property type="entry name" value="Secretin/TonB_short_N"/>
</dbReference>
<evidence type="ECO:0000259" key="13">
    <source>
        <dbReference type="SMART" id="SM00965"/>
    </source>
</evidence>
<keyword evidence="6" id="KW-0408">Iron</keyword>
<name>A0A0C3R540_9PORP</name>
<comment type="caution">
    <text evidence="14">The sequence shown here is derived from an EMBL/GenBank/DDBJ whole genome shotgun (WGS) entry which is preliminary data.</text>
</comment>
<evidence type="ECO:0000256" key="4">
    <source>
        <dbReference type="ARBA" id="ARBA00022496"/>
    </source>
</evidence>
<dbReference type="InterPro" id="IPR008969">
    <property type="entry name" value="CarboxyPept-like_regulatory"/>
</dbReference>
<evidence type="ECO:0000256" key="2">
    <source>
        <dbReference type="ARBA" id="ARBA00022448"/>
    </source>
</evidence>
<evidence type="ECO:0000256" key="6">
    <source>
        <dbReference type="ARBA" id="ARBA00023004"/>
    </source>
</evidence>
<evidence type="ECO:0000256" key="1">
    <source>
        <dbReference type="ARBA" id="ARBA00004571"/>
    </source>
</evidence>
<dbReference type="Gene3D" id="2.60.40.1120">
    <property type="entry name" value="Carboxypeptidase-like, regulatory domain"/>
    <property type="match status" value="1"/>
</dbReference>
<dbReference type="Pfam" id="PF00593">
    <property type="entry name" value="TonB_dep_Rec_b-barrel"/>
    <property type="match status" value="1"/>
</dbReference>
<keyword evidence="4" id="KW-0410">Iron transport</keyword>
<keyword evidence="2 10" id="KW-0813">Transport</keyword>
<keyword evidence="3 10" id="KW-1134">Transmembrane beta strand</keyword>
<comment type="subcellular location">
    <subcellularLocation>
        <location evidence="1 10">Cell outer membrane</location>
        <topology evidence="1 10">Multi-pass membrane protein</topology>
    </subcellularLocation>
</comment>
<evidence type="ECO:0000256" key="9">
    <source>
        <dbReference type="ARBA" id="ARBA00023237"/>
    </source>
</evidence>
<evidence type="ECO:0000256" key="7">
    <source>
        <dbReference type="ARBA" id="ARBA00023077"/>
    </source>
</evidence>
<dbReference type="GO" id="GO:0006826">
    <property type="term" value="P:iron ion transport"/>
    <property type="evidence" value="ECO:0007669"/>
    <property type="project" value="UniProtKB-KW"/>
</dbReference>
<dbReference type="Gene3D" id="2.40.170.20">
    <property type="entry name" value="TonB-dependent receptor, beta-barrel domain"/>
    <property type="match status" value="1"/>
</dbReference>
<organism evidence="14 15">
    <name type="scientific">Sanguibacteroides justesenii</name>
    <dbReference type="NCBI Taxonomy" id="1547597"/>
    <lineage>
        <taxon>Bacteria</taxon>
        <taxon>Pseudomonadati</taxon>
        <taxon>Bacteroidota</taxon>
        <taxon>Bacteroidia</taxon>
        <taxon>Bacteroidales</taxon>
        <taxon>Porphyromonadaceae</taxon>
        <taxon>Sanguibacteroides</taxon>
    </lineage>
</organism>
<dbReference type="Gene3D" id="2.170.130.10">
    <property type="entry name" value="TonB-dependent receptor, plug domain"/>
    <property type="match status" value="1"/>
</dbReference>
<dbReference type="InterPro" id="IPR037066">
    <property type="entry name" value="Plug_dom_sf"/>
</dbReference>
<evidence type="ECO:0000256" key="8">
    <source>
        <dbReference type="ARBA" id="ARBA00023136"/>
    </source>
</evidence>
<evidence type="ECO:0000256" key="5">
    <source>
        <dbReference type="ARBA" id="ARBA00022692"/>
    </source>
</evidence>
<dbReference type="InterPro" id="IPR039426">
    <property type="entry name" value="TonB-dep_rcpt-like"/>
</dbReference>
<dbReference type="Proteomes" id="UP000031980">
    <property type="component" value="Unassembled WGS sequence"/>
</dbReference>
<accession>A0A0C3R540</accession>
<keyword evidence="12" id="KW-0732">Signal</keyword>
<evidence type="ECO:0000313" key="14">
    <source>
        <dbReference type="EMBL" id="KIO44710.1"/>
    </source>
</evidence>
<evidence type="ECO:0000313" key="15">
    <source>
        <dbReference type="Proteomes" id="UP000031980"/>
    </source>
</evidence>
<keyword evidence="9 10" id="KW-0998">Cell outer membrane</keyword>
<dbReference type="InterPro" id="IPR023997">
    <property type="entry name" value="TonB-dep_OMP_SusC/RagA_CS"/>
</dbReference>
<dbReference type="EMBL" id="JPIU01000038">
    <property type="protein sequence ID" value="KIO44710.1"/>
    <property type="molecule type" value="Genomic_DNA"/>
</dbReference>
<keyword evidence="8 10" id="KW-0472">Membrane</keyword>
<keyword evidence="7 11" id="KW-0798">TonB box</keyword>
<evidence type="ECO:0000256" key="11">
    <source>
        <dbReference type="RuleBase" id="RU003357"/>
    </source>
</evidence>
<dbReference type="NCBIfam" id="TIGR04057">
    <property type="entry name" value="SusC_RagA_signa"/>
    <property type="match status" value="1"/>
</dbReference>
<keyword evidence="15" id="KW-1185">Reference proteome</keyword>
<dbReference type="SUPFAM" id="SSF49464">
    <property type="entry name" value="Carboxypeptidase regulatory domain-like"/>
    <property type="match status" value="1"/>
</dbReference>
<dbReference type="GO" id="GO:0009279">
    <property type="term" value="C:cell outer membrane"/>
    <property type="evidence" value="ECO:0007669"/>
    <property type="project" value="UniProtKB-SubCell"/>
</dbReference>